<comment type="cofactor">
    <cofactor evidence="1">
        <name>pyridoxal 5'-phosphate</name>
        <dbReference type="ChEBI" id="CHEBI:597326"/>
    </cofactor>
</comment>
<evidence type="ECO:0000313" key="5">
    <source>
        <dbReference type="Proteomes" id="UP000005730"/>
    </source>
</evidence>
<dbReference type="Proteomes" id="UP000005730">
    <property type="component" value="Chromosome"/>
</dbReference>
<dbReference type="RefSeq" id="WP_006583737.1">
    <property type="nucleotide sequence ID" value="NZ_CM001377.1"/>
</dbReference>
<dbReference type="Gene3D" id="3.90.1150.10">
    <property type="entry name" value="Aspartate Aminotransferase, domain 1"/>
    <property type="match status" value="1"/>
</dbReference>
<dbReference type="AlphaFoldDB" id="H0USF4"/>
<reference evidence="4 5" key="1">
    <citation type="submission" date="2011-10" db="EMBL/GenBank/DDBJ databases">
        <title>The Noncontiguous Finished genome of Thermanaerovibrio velox DSM 12556.</title>
        <authorList>
            <consortium name="US DOE Joint Genome Institute (JGI-PGF)"/>
            <person name="Lucas S."/>
            <person name="Copeland A."/>
            <person name="Lapidus A."/>
            <person name="Glavina del Rio T."/>
            <person name="Dalin E."/>
            <person name="Tice H."/>
            <person name="Bruce D."/>
            <person name="Goodwin L."/>
            <person name="Pitluck S."/>
            <person name="Peters L."/>
            <person name="Mikhailova N."/>
            <person name="Teshima H."/>
            <person name="Kyrpides N."/>
            <person name="Mavromatis K."/>
            <person name="Ivanova N."/>
            <person name="Markowitz V."/>
            <person name="Cheng J.-F."/>
            <person name="Hugenholtz P."/>
            <person name="Woyke T."/>
            <person name="Wu D."/>
            <person name="Spring S."/>
            <person name="Brambilla E.-M."/>
            <person name="Klenk H.-P."/>
            <person name="Eisen J.A."/>
        </authorList>
    </citation>
    <scope>NUCLEOTIDE SEQUENCE [LARGE SCALE GENOMIC DNA]</scope>
    <source>
        <strain evidence="4 5">DSM 12556</strain>
    </source>
</reference>
<evidence type="ECO:0000256" key="2">
    <source>
        <dbReference type="ARBA" id="ARBA00022898"/>
    </source>
</evidence>
<sequence length="439" mass="48498">MPDINRSLKMQDRGKSSIPGMTQLLSKRPDMFSLGVWPGYYSKAKGALVWDLDGNEYLDMSISAIGASVLGYCDPDVDGAVIEAIRGGVVSSLNCPEEVELAELLCDVHPWAQMARFTRSGGEAMAVAVRIARAHTGRDKVAFCGYHGWHDWYLAANVGTENALGEHLISGLDPRGVPKGLSGTALPFRFNRVEELKVIVDSHRDDLAAVILEPIRNDEPQREFVEAVRDLASHAGAVLVVDEISSGFRLNSGGAHLLYGYEPDMAVFSKAMGNGYPIGAVIGRAEVMESAQRTFISSTCWTERTGFAAALATIRKHRALNAAEHLCRMGRMVQEGWKELLNKHSIDAHVSGIYPMSHVDFQGPLSRHMKAFYVQEMLERGILASNLFYAMLAHQDQHVDRYLKAADEVLRLMRQLMESNRLEDSLLGQPSQVGFKRLN</sequence>
<accession>H0USF4</accession>
<gene>
    <name evidence="4" type="ORF">TheveDRAFT_1119</name>
</gene>
<evidence type="ECO:0000256" key="3">
    <source>
        <dbReference type="RuleBase" id="RU003560"/>
    </source>
</evidence>
<dbReference type="EMBL" id="CM001377">
    <property type="protein sequence ID" value="EHM10243.1"/>
    <property type="molecule type" value="Genomic_DNA"/>
</dbReference>
<evidence type="ECO:0000256" key="1">
    <source>
        <dbReference type="ARBA" id="ARBA00001933"/>
    </source>
</evidence>
<comment type="similarity">
    <text evidence="3">Belongs to the class-III pyridoxal-phosphate-dependent aminotransferase family.</text>
</comment>
<protein>
    <submittedName>
        <fullName evidence="4">Glutamate-1-semialdehyde aminotransferase</fullName>
    </submittedName>
</protein>
<evidence type="ECO:0000313" key="4">
    <source>
        <dbReference type="EMBL" id="EHM10243.1"/>
    </source>
</evidence>
<dbReference type="InterPro" id="IPR015424">
    <property type="entry name" value="PyrdxlP-dep_Trfase"/>
</dbReference>
<dbReference type="PANTHER" id="PTHR43713">
    <property type="entry name" value="GLUTAMATE-1-SEMIALDEHYDE 2,1-AMINOMUTASE"/>
    <property type="match status" value="1"/>
</dbReference>
<dbReference type="PROSITE" id="PS00600">
    <property type="entry name" value="AA_TRANSFER_CLASS_3"/>
    <property type="match status" value="1"/>
</dbReference>
<proteinExistence type="inferred from homology"/>
<dbReference type="GO" id="GO:0008483">
    <property type="term" value="F:transaminase activity"/>
    <property type="evidence" value="ECO:0007669"/>
    <property type="project" value="UniProtKB-KW"/>
</dbReference>
<name>H0USF4_9BACT</name>
<dbReference type="GO" id="GO:0030170">
    <property type="term" value="F:pyridoxal phosphate binding"/>
    <property type="evidence" value="ECO:0007669"/>
    <property type="project" value="InterPro"/>
</dbReference>
<dbReference type="InterPro" id="IPR049704">
    <property type="entry name" value="Aminotrans_3_PPA_site"/>
</dbReference>
<dbReference type="InterPro" id="IPR015422">
    <property type="entry name" value="PyrdxlP-dep_Trfase_small"/>
</dbReference>
<dbReference type="eggNOG" id="COG0001">
    <property type="taxonomic scope" value="Bacteria"/>
</dbReference>
<dbReference type="Gene3D" id="3.40.640.10">
    <property type="entry name" value="Type I PLP-dependent aspartate aminotransferase-like (Major domain)"/>
    <property type="match status" value="1"/>
</dbReference>
<dbReference type="HOGENOM" id="CLU_016922_1_4_0"/>
<keyword evidence="4" id="KW-0032">Aminotransferase</keyword>
<dbReference type="InterPro" id="IPR005814">
    <property type="entry name" value="Aminotrans_3"/>
</dbReference>
<dbReference type="Pfam" id="PF00202">
    <property type="entry name" value="Aminotran_3"/>
    <property type="match status" value="1"/>
</dbReference>
<dbReference type="OrthoDB" id="9807885at2"/>
<organism evidence="4 5">
    <name type="scientific">Thermanaerovibrio velox DSM 12556</name>
    <dbReference type="NCBI Taxonomy" id="926567"/>
    <lineage>
        <taxon>Bacteria</taxon>
        <taxon>Thermotogati</taxon>
        <taxon>Synergistota</taxon>
        <taxon>Synergistia</taxon>
        <taxon>Synergistales</taxon>
        <taxon>Synergistaceae</taxon>
        <taxon>Thermanaerovibrio</taxon>
    </lineage>
</organism>
<dbReference type="STRING" id="926567.TheveDRAFT_1119"/>
<keyword evidence="4" id="KW-0808">Transferase</keyword>
<keyword evidence="5" id="KW-1185">Reference proteome</keyword>
<dbReference type="PANTHER" id="PTHR43713:SF3">
    <property type="entry name" value="GLUTAMATE-1-SEMIALDEHYDE 2,1-AMINOMUTASE 1, CHLOROPLASTIC-RELATED"/>
    <property type="match status" value="1"/>
</dbReference>
<dbReference type="SUPFAM" id="SSF53383">
    <property type="entry name" value="PLP-dependent transferases"/>
    <property type="match status" value="1"/>
</dbReference>
<dbReference type="InterPro" id="IPR015421">
    <property type="entry name" value="PyrdxlP-dep_Trfase_major"/>
</dbReference>
<keyword evidence="2 3" id="KW-0663">Pyridoxal phosphate</keyword>